<name>A0A0B1SN00_OESDE</name>
<reference evidence="2 3" key="1">
    <citation type="submission" date="2014-03" db="EMBL/GenBank/DDBJ databases">
        <title>Draft genome of the hookworm Oesophagostomum dentatum.</title>
        <authorList>
            <person name="Mitreva M."/>
        </authorList>
    </citation>
    <scope>NUCLEOTIDE SEQUENCE [LARGE SCALE GENOMIC DNA]</scope>
    <source>
        <strain evidence="2 3">OD-Hann</strain>
    </source>
</reference>
<dbReference type="Proteomes" id="UP000053660">
    <property type="component" value="Unassembled WGS sequence"/>
</dbReference>
<feature type="domain" description="tRNA-specific 2-thiouridylase MnmA-like C-terminal" evidence="1">
    <location>
        <begin position="12"/>
        <end position="70"/>
    </location>
</feature>
<evidence type="ECO:0000259" key="1">
    <source>
        <dbReference type="Pfam" id="PF20258"/>
    </source>
</evidence>
<dbReference type="Pfam" id="PF20258">
    <property type="entry name" value="tRNA_Me_trans_C"/>
    <property type="match status" value="1"/>
</dbReference>
<evidence type="ECO:0000313" key="3">
    <source>
        <dbReference type="Proteomes" id="UP000053660"/>
    </source>
</evidence>
<dbReference type="EMBL" id="KN567810">
    <property type="protein sequence ID" value="KHJ84575.1"/>
    <property type="molecule type" value="Genomic_DNA"/>
</dbReference>
<dbReference type="AlphaFoldDB" id="A0A0B1SN00"/>
<accession>A0A0B1SN00</accession>
<dbReference type="Gene3D" id="2.40.30.10">
    <property type="entry name" value="Translation factors"/>
    <property type="match status" value="1"/>
</dbReference>
<protein>
    <recommendedName>
        <fullName evidence="1">tRNA-specific 2-thiouridylase MnmA-like C-terminal domain-containing protein</fullName>
    </recommendedName>
</protein>
<proteinExistence type="predicted"/>
<gene>
    <name evidence="2" type="ORF">OESDEN_15709</name>
</gene>
<organism evidence="2 3">
    <name type="scientific">Oesophagostomum dentatum</name>
    <name type="common">Nodular worm</name>
    <dbReference type="NCBI Taxonomy" id="61180"/>
    <lineage>
        <taxon>Eukaryota</taxon>
        <taxon>Metazoa</taxon>
        <taxon>Ecdysozoa</taxon>
        <taxon>Nematoda</taxon>
        <taxon>Chromadorea</taxon>
        <taxon>Rhabditida</taxon>
        <taxon>Rhabditina</taxon>
        <taxon>Rhabditomorpha</taxon>
        <taxon>Strongyloidea</taxon>
        <taxon>Strongylidae</taxon>
        <taxon>Oesophagostomum</taxon>
    </lineage>
</organism>
<keyword evidence="3" id="KW-1185">Reference proteome</keyword>
<sequence length="81" mass="9208">MLTVERSIEGDRNEVTLECRIQRTHPPVPCRVKRINQKFLSVKPMLPFRAVADGQMCVFYSGRECLGGGEVQHIISTLSYN</sequence>
<evidence type="ECO:0000313" key="2">
    <source>
        <dbReference type="EMBL" id="KHJ84575.1"/>
    </source>
</evidence>
<dbReference type="InterPro" id="IPR046885">
    <property type="entry name" value="MnmA-like_C"/>
</dbReference>
<dbReference type="OrthoDB" id="5797694at2759"/>